<evidence type="ECO:0000259" key="2">
    <source>
        <dbReference type="Pfam" id="PF08245"/>
    </source>
</evidence>
<dbReference type="Gene3D" id="3.90.190.20">
    <property type="entry name" value="Mur ligase, C-terminal domain"/>
    <property type="match status" value="1"/>
</dbReference>
<gene>
    <name evidence="3" type="ORF">CSW64_08195</name>
</gene>
<dbReference type="InterPro" id="IPR013221">
    <property type="entry name" value="Mur_ligase_cen"/>
</dbReference>
<dbReference type="InterPro" id="IPR036615">
    <property type="entry name" value="Mur_ligase_C_dom_sf"/>
</dbReference>
<organism evidence="3 4">
    <name type="scientific">Caulobacter mirabilis</name>
    <dbReference type="NCBI Taxonomy" id="69666"/>
    <lineage>
        <taxon>Bacteria</taxon>
        <taxon>Pseudomonadati</taxon>
        <taxon>Pseudomonadota</taxon>
        <taxon>Alphaproteobacteria</taxon>
        <taxon>Caulobacterales</taxon>
        <taxon>Caulobacteraceae</taxon>
        <taxon>Caulobacter</taxon>
    </lineage>
</organism>
<accession>A0A2D2AWP3</accession>
<dbReference type="Pfam" id="PF08245">
    <property type="entry name" value="Mur_ligase_M"/>
    <property type="match status" value="1"/>
</dbReference>
<proteinExistence type="predicted"/>
<dbReference type="EMBL" id="CP024201">
    <property type="protein sequence ID" value="ATQ42395.1"/>
    <property type="molecule type" value="Genomic_DNA"/>
</dbReference>
<dbReference type="RefSeq" id="WP_099621652.1">
    <property type="nucleotide sequence ID" value="NZ_CP024201.1"/>
</dbReference>
<dbReference type="InterPro" id="IPR036565">
    <property type="entry name" value="Mur-like_cat_sf"/>
</dbReference>
<sequence length="464" mass="50360">MRIHFIGIAGAGMSAVALMMRDAGHVVSGSDEDAFPPISTYLETLGIPFARTFAAENVTKDVDLIVLGGSARLHAGDNAEVEEARRRGLRMVGFPHLLAEQTRGRECTIVAGSFGKSTCTALLSHILRQAGRDPGYMIGAIPSGGAPTGAWGAGDMIIEGDEYVVSQDDRRSKFMLYTPAHLLLTSLVHDHLNVFPTFERYEAPFRELLRMTPADGTVLLKDSPSLRAIAQEFAGTPVWYDDQPCDGWYSEDVVFGETSTFTLVAPDGRRIPLETVLLGVHNIENLVGVGAYLLERGLVSEDELRAGVASFQGIRRRLDRLTVASKIPVIEGFGSSYEKARSAIEAVQLHFPERRLIVVFEPHTFSWRNRDGLAWYDTVFEGVDRVIVIPPPETGAGSHAQLTHQDILDRIAAAGVTAWGATTPSEAESLLTDLAGDEVLLLLSSGPLLGLPATLPPLFDRLYG</sequence>
<dbReference type="Gene3D" id="3.40.1190.10">
    <property type="entry name" value="Mur-like, catalytic domain"/>
    <property type="match status" value="1"/>
</dbReference>
<dbReference type="SUPFAM" id="SSF53244">
    <property type="entry name" value="MurD-like peptide ligases, peptide-binding domain"/>
    <property type="match status" value="1"/>
</dbReference>
<dbReference type="InterPro" id="IPR000713">
    <property type="entry name" value="Mur_ligase_N"/>
</dbReference>
<dbReference type="GO" id="GO:0005524">
    <property type="term" value="F:ATP binding"/>
    <property type="evidence" value="ECO:0007669"/>
    <property type="project" value="InterPro"/>
</dbReference>
<evidence type="ECO:0000313" key="4">
    <source>
        <dbReference type="Proteomes" id="UP000228945"/>
    </source>
</evidence>
<dbReference type="GO" id="GO:0016881">
    <property type="term" value="F:acid-amino acid ligase activity"/>
    <property type="evidence" value="ECO:0007669"/>
    <property type="project" value="InterPro"/>
</dbReference>
<evidence type="ECO:0008006" key="5">
    <source>
        <dbReference type="Google" id="ProtNLM"/>
    </source>
</evidence>
<name>A0A2D2AWP3_9CAUL</name>
<dbReference type="OrthoDB" id="9804126at2"/>
<feature type="domain" description="Mur ligase central" evidence="2">
    <location>
        <begin position="110"/>
        <end position="289"/>
    </location>
</feature>
<dbReference type="AlphaFoldDB" id="A0A2D2AWP3"/>
<dbReference type="Gene3D" id="3.40.50.720">
    <property type="entry name" value="NAD(P)-binding Rossmann-like Domain"/>
    <property type="match status" value="1"/>
</dbReference>
<reference evidence="3 4" key="1">
    <citation type="submission" date="2017-10" db="EMBL/GenBank/DDBJ databases">
        <title>Genome sequence of Caulobacter mirabilis FWC38.</title>
        <authorList>
            <person name="Fiebig A."/>
            <person name="Crosson S."/>
        </authorList>
    </citation>
    <scope>NUCLEOTIDE SEQUENCE [LARGE SCALE GENOMIC DNA]</scope>
    <source>
        <strain evidence="3 4">FWC 38</strain>
    </source>
</reference>
<evidence type="ECO:0000313" key="3">
    <source>
        <dbReference type="EMBL" id="ATQ42395.1"/>
    </source>
</evidence>
<dbReference type="PANTHER" id="PTHR43445">
    <property type="entry name" value="UDP-N-ACETYLMURAMATE--L-ALANINE LIGASE-RELATED"/>
    <property type="match status" value="1"/>
</dbReference>
<dbReference type="KEGG" id="cmb:CSW64_08195"/>
<dbReference type="PANTHER" id="PTHR43445:SF5">
    <property type="entry name" value="UDP-N-ACETYLMURAMATE--L-ALANYL-GAMMA-D-GLUTAMYL-MESO-2,6-DIAMINOHEPTANDIOATE LIGASE"/>
    <property type="match status" value="1"/>
</dbReference>
<evidence type="ECO:0000259" key="1">
    <source>
        <dbReference type="Pfam" id="PF01225"/>
    </source>
</evidence>
<dbReference type="Pfam" id="PF01225">
    <property type="entry name" value="Mur_ligase"/>
    <property type="match status" value="1"/>
</dbReference>
<dbReference type="Proteomes" id="UP000228945">
    <property type="component" value="Chromosome"/>
</dbReference>
<dbReference type="SUPFAM" id="SSF53623">
    <property type="entry name" value="MurD-like peptide ligases, catalytic domain"/>
    <property type="match status" value="1"/>
</dbReference>
<protein>
    <recommendedName>
        <fullName evidence="5">UDP-N-acetylmuramate:L-alanyl-gamma-D-glutamyl-meso-diaminopimelate ligase</fullName>
    </recommendedName>
</protein>
<dbReference type="SUPFAM" id="SSF51984">
    <property type="entry name" value="MurCD N-terminal domain"/>
    <property type="match status" value="1"/>
</dbReference>
<feature type="domain" description="Mur ligase N-terminal catalytic" evidence="1">
    <location>
        <begin position="2"/>
        <end position="103"/>
    </location>
</feature>
<dbReference type="InterPro" id="IPR050061">
    <property type="entry name" value="MurCDEF_pg_biosynth"/>
</dbReference>
<keyword evidence="4" id="KW-1185">Reference proteome</keyword>